<dbReference type="Pfam" id="PF08281">
    <property type="entry name" value="Sigma70_r4_2"/>
    <property type="match status" value="1"/>
</dbReference>
<dbReference type="InterPro" id="IPR014327">
    <property type="entry name" value="RNA_pol_sigma70_bacteroid"/>
</dbReference>
<name>A0A8J6PYW5_9FLAO</name>
<dbReference type="SUPFAM" id="SSF88946">
    <property type="entry name" value="Sigma2 domain of RNA polymerase sigma factors"/>
    <property type="match status" value="1"/>
</dbReference>
<reference evidence="7 8" key="1">
    <citation type="journal article" date="2018" name="J. Microbiol.">
        <title>Aestuariibaculum marinum sp. nov., a marine bacterium isolated from seawater in South Korea.</title>
        <authorList>
            <person name="Choi J."/>
            <person name="Lee D."/>
            <person name="Jang J.H."/>
            <person name="Cha S."/>
            <person name="Seo T."/>
        </authorList>
    </citation>
    <scope>NUCLEOTIDE SEQUENCE [LARGE SCALE GENOMIC DNA]</scope>
    <source>
        <strain evidence="7 8">IP7</strain>
    </source>
</reference>
<dbReference type="SUPFAM" id="SSF88659">
    <property type="entry name" value="Sigma3 and sigma4 domains of RNA polymerase sigma factors"/>
    <property type="match status" value="1"/>
</dbReference>
<evidence type="ECO:0000259" key="5">
    <source>
        <dbReference type="Pfam" id="PF04542"/>
    </source>
</evidence>
<dbReference type="PANTHER" id="PTHR43133">
    <property type="entry name" value="RNA POLYMERASE ECF-TYPE SIGMA FACTO"/>
    <property type="match status" value="1"/>
</dbReference>
<dbReference type="Gene3D" id="1.10.10.10">
    <property type="entry name" value="Winged helix-like DNA-binding domain superfamily/Winged helix DNA-binding domain"/>
    <property type="match status" value="1"/>
</dbReference>
<evidence type="ECO:0000313" key="7">
    <source>
        <dbReference type="EMBL" id="MBD0824962.1"/>
    </source>
</evidence>
<dbReference type="Pfam" id="PF04542">
    <property type="entry name" value="Sigma70_r2"/>
    <property type="match status" value="1"/>
</dbReference>
<dbReference type="InterPro" id="IPR013324">
    <property type="entry name" value="RNA_pol_sigma_r3/r4-like"/>
</dbReference>
<dbReference type="GO" id="GO:0016987">
    <property type="term" value="F:sigma factor activity"/>
    <property type="evidence" value="ECO:0007669"/>
    <property type="project" value="UniProtKB-KW"/>
</dbReference>
<dbReference type="InterPro" id="IPR013325">
    <property type="entry name" value="RNA_pol_sigma_r2"/>
</dbReference>
<evidence type="ECO:0000256" key="1">
    <source>
        <dbReference type="ARBA" id="ARBA00010641"/>
    </source>
</evidence>
<dbReference type="Gene3D" id="1.10.1740.10">
    <property type="match status" value="1"/>
</dbReference>
<comment type="caution">
    <text evidence="7">The sequence shown here is derived from an EMBL/GenBank/DDBJ whole genome shotgun (WGS) entry which is preliminary data.</text>
</comment>
<dbReference type="PANTHER" id="PTHR43133:SF46">
    <property type="entry name" value="RNA POLYMERASE SIGMA-70 FACTOR ECF SUBFAMILY"/>
    <property type="match status" value="1"/>
</dbReference>
<evidence type="ECO:0000313" key="8">
    <source>
        <dbReference type="Proteomes" id="UP000621516"/>
    </source>
</evidence>
<sequence length="190" mass="22468">MSDTTLTIAIKNGDEIAFKTLFDRYYKRVVAYILTVSKDQDLSADIGQQAFITLWETRDNLDTSKSIKSFIFKIAYNKYIDHCRKTKKKETFLDELKNNSLQLITDDEDIIENKLKKLKQLIEDLPERCREILKLNKIEGLKYKEIAEYFNISQKTVESQMRIAYQKIREGFEDDNELYLFIVLSGYYPN</sequence>
<dbReference type="InterPro" id="IPR013249">
    <property type="entry name" value="RNA_pol_sigma70_r4_t2"/>
</dbReference>
<keyword evidence="2" id="KW-0805">Transcription regulation</keyword>
<dbReference type="NCBIfam" id="TIGR02985">
    <property type="entry name" value="Sig70_bacteroi1"/>
    <property type="match status" value="1"/>
</dbReference>
<dbReference type="RefSeq" id="WP_188224256.1">
    <property type="nucleotide sequence ID" value="NZ_JACVXD010000008.1"/>
</dbReference>
<dbReference type="InterPro" id="IPR007627">
    <property type="entry name" value="RNA_pol_sigma70_r2"/>
</dbReference>
<gene>
    <name evidence="7" type="ORF">ICJ85_13145</name>
</gene>
<dbReference type="AlphaFoldDB" id="A0A8J6PYW5"/>
<dbReference type="InterPro" id="IPR039425">
    <property type="entry name" value="RNA_pol_sigma-70-like"/>
</dbReference>
<feature type="domain" description="RNA polymerase sigma factor 70 region 4 type 2" evidence="6">
    <location>
        <begin position="117"/>
        <end position="167"/>
    </location>
</feature>
<evidence type="ECO:0000256" key="2">
    <source>
        <dbReference type="ARBA" id="ARBA00023015"/>
    </source>
</evidence>
<dbReference type="Proteomes" id="UP000621516">
    <property type="component" value="Unassembled WGS sequence"/>
</dbReference>
<keyword evidence="4" id="KW-0804">Transcription</keyword>
<feature type="domain" description="RNA polymerase sigma-70 region 2" evidence="5">
    <location>
        <begin position="21"/>
        <end position="88"/>
    </location>
</feature>
<evidence type="ECO:0000259" key="6">
    <source>
        <dbReference type="Pfam" id="PF08281"/>
    </source>
</evidence>
<dbReference type="EMBL" id="JACVXD010000008">
    <property type="protein sequence ID" value="MBD0824962.1"/>
    <property type="molecule type" value="Genomic_DNA"/>
</dbReference>
<evidence type="ECO:0000256" key="3">
    <source>
        <dbReference type="ARBA" id="ARBA00023082"/>
    </source>
</evidence>
<dbReference type="CDD" id="cd06171">
    <property type="entry name" value="Sigma70_r4"/>
    <property type="match status" value="1"/>
</dbReference>
<protein>
    <submittedName>
        <fullName evidence="7">RNA polymerase sigma-70 factor</fullName>
    </submittedName>
</protein>
<organism evidence="7 8">
    <name type="scientific">Aestuariibaculum marinum</name>
    <dbReference type="NCBI Taxonomy" id="2683592"/>
    <lineage>
        <taxon>Bacteria</taxon>
        <taxon>Pseudomonadati</taxon>
        <taxon>Bacteroidota</taxon>
        <taxon>Flavobacteriia</taxon>
        <taxon>Flavobacteriales</taxon>
        <taxon>Flavobacteriaceae</taxon>
    </lineage>
</organism>
<comment type="similarity">
    <text evidence="1">Belongs to the sigma-70 factor family. ECF subfamily.</text>
</comment>
<dbReference type="InterPro" id="IPR014284">
    <property type="entry name" value="RNA_pol_sigma-70_dom"/>
</dbReference>
<dbReference type="GO" id="GO:0006352">
    <property type="term" value="P:DNA-templated transcription initiation"/>
    <property type="evidence" value="ECO:0007669"/>
    <property type="project" value="InterPro"/>
</dbReference>
<dbReference type="NCBIfam" id="TIGR02937">
    <property type="entry name" value="sigma70-ECF"/>
    <property type="match status" value="1"/>
</dbReference>
<dbReference type="InterPro" id="IPR036388">
    <property type="entry name" value="WH-like_DNA-bd_sf"/>
</dbReference>
<proteinExistence type="inferred from homology"/>
<keyword evidence="3" id="KW-0731">Sigma factor</keyword>
<evidence type="ECO:0000256" key="4">
    <source>
        <dbReference type="ARBA" id="ARBA00023163"/>
    </source>
</evidence>
<accession>A0A8J6PYW5</accession>
<keyword evidence="8" id="KW-1185">Reference proteome</keyword>
<dbReference type="GO" id="GO:0003677">
    <property type="term" value="F:DNA binding"/>
    <property type="evidence" value="ECO:0007669"/>
    <property type="project" value="InterPro"/>
</dbReference>